<keyword evidence="13" id="KW-0050">Antiport</keyword>
<feature type="signal peptide" evidence="15">
    <location>
        <begin position="1"/>
        <end position="23"/>
    </location>
</feature>
<proteinExistence type="inferred from homology"/>
<keyword evidence="6 13" id="KW-0812">Transmembrane</keyword>
<evidence type="ECO:0000313" key="17">
    <source>
        <dbReference type="EnsemblMetazoa" id="SMAR006495-PA"/>
    </source>
</evidence>
<dbReference type="GO" id="GO:0015386">
    <property type="term" value="F:potassium:proton antiporter activity"/>
    <property type="evidence" value="ECO:0007669"/>
    <property type="project" value="TreeGrafter"/>
</dbReference>
<dbReference type="InterPro" id="IPR004709">
    <property type="entry name" value="NaH_exchanger"/>
</dbReference>
<dbReference type="PhylomeDB" id="T1IZ25"/>
<keyword evidence="11 14" id="KW-0472">Membrane</keyword>
<dbReference type="eggNOG" id="KOG1965">
    <property type="taxonomic scope" value="Eukaryota"/>
</dbReference>
<keyword evidence="5" id="KW-1003">Cell membrane</keyword>
<dbReference type="GO" id="GO:0015385">
    <property type="term" value="F:sodium:proton antiporter activity"/>
    <property type="evidence" value="ECO:0007669"/>
    <property type="project" value="InterPro"/>
</dbReference>
<feature type="transmembrane region" description="Helical" evidence="14">
    <location>
        <begin position="191"/>
        <end position="214"/>
    </location>
</feature>
<dbReference type="PANTHER" id="PTHR10110:SF187">
    <property type="entry name" value="SODIUM_HYDROGEN EXCHANGER"/>
    <property type="match status" value="1"/>
</dbReference>
<dbReference type="HOGENOM" id="CLU_005912_7_0_1"/>
<evidence type="ECO:0000256" key="11">
    <source>
        <dbReference type="ARBA" id="ARBA00023136"/>
    </source>
</evidence>
<keyword evidence="8 14" id="KW-1133">Transmembrane helix</keyword>
<reference evidence="18" key="1">
    <citation type="submission" date="2011-05" db="EMBL/GenBank/DDBJ databases">
        <authorList>
            <person name="Richards S.R."/>
            <person name="Qu J."/>
            <person name="Jiang H."/>
            <person name="Jhangiani S.N."/>
            <person name="Agravi P."/>
            <person name="Goodspeed R."/>
            <person name="Gross S."/>
            <person name="Mandapat C."/>
            <person name="Jackson L."/>
            <person name="Mathew T."/>
            <person name="Pu L."/>
            <person name="Thornton R."/>
            <person name="Saada N."/>
            <person name="Wilczek-Boney K.B."/>
            <person name="Lee S."/>
            <person name="Kovar C."/>
            <person name="Wu Y."/>
            <person name="Scherer S.E."/>
            <person name="Worley K.C."/>
            <person name="Muzny D.M."/>
            <person name="Gibbs R."/>
        </authorList>
    </citation>
    <scope>NUCLEOTIDE SEQUENCE</scope>
    <source>
        <strain evidence="18">Brora</strain>
    </source>
</reference>
<dbReference type="GO" id="GO:0098719">
    <property type="term" value="P:sodium ion import across plasma membrane"/>
    <property type="evidence" value="ECO:0007669"/>
    <property type="project" value="TreeGrafter"/>
</dbReference>
<dbReference type="GO" id="GO:0055038">
    <property type="term" value="C:recycling endosome membrane"/>
    <property type="evidence" value="ECO:0007669"/>
    <property type="project" value="UniProtKB-SubCell"/>
</dbReference>
<feature type="transmembrane region" description="Helical" evidence="14">
    <location>
        <begin position="49"/>
        <end position="66"/>
    </location>
</feature>
<evidence type="ECO:0000256" key="13">
    <source>
        <dbReference type="RuleBase" id="RU003722"/>
    </source>
</evidence>
<dbReference type="EMBL" id="JH431704">
    <property type="status" value="NOT_ANNOTATED_CDS"/>
    <property type="molecule type" value="Genomic_DNA"/>
</dbReference>
<evidence type="ECO:0000256" key="2">
    <source>
        <dbReference type="ARBA" id="ARBA00004651"/>
    </source>
</evidence>
<organism evidence="17 18">
    <name type="scientific">Strigamia maritima</name>
    <name type="common">European centipede</name>
    <name type="synonym">Geophilus maritimus</name>
    <dbReference type="NCBI Taxonomy" id="126957"/>
    <lineage>
        <taxon>Eukaryota</taxon>
        <taxon>Metazoa</taxon>
        <taxon>Ecdysozoa</taxon>
        <taxon>Arthropoda</taxon>
        <taxon>Myriapoda</taxon>
        <taxon>Chilopoda</taxon>
        <taxon>Pleurostigmophora</taxon>
        <taxon>Geophilomorpha</taxon>
        <taxon>Linotaeniidae</taxon>
        <taxon>Strigamia</taxon>
    </lineage>
</organism>
<dbReference type="Pfam" id="PF00999">
    <property type="entry name" value="Na_H_Exchanger"/>
    <property type="match status" value="1"/>
</dbReference>
<feature type="transmembrane region" description="Helical" evidence="14">
    <location>
        <begin position="360"/>
        <end position="377"/>
    </location>
</feature>
<keyword evidence="7" id="KW-0967">Endosome</keyword>
<feature type="transmembrane region" description="Helical" evidence="14">
    <location>
        <begin position="421"/>
        <end position="446"/>
    </location>
</feature>
<dbReference type="InterPro" id="IPR002090">
    <property type="entry name" value="NHE-6/7/9"/>
</dbReference>
<dbReference type="InterPro" id="IPR006153">
    <property type="entry name" value="Cation/H_exchanger_TM"/>
</dbReference>
<dbReference type="AlphaFoldDB" id="T1IZ25"/>
<keyword evidence="15" id="KW-0732">Signal</keyword>
<keyword evidence="12 13" id="KW-0739">Sodium transport</keyword>
<dbReference type="GO" id="GO:0005886">
    <property type="term" value="C:plasma membrane"/>
    <property type="evidence" value="ECO:0007669"/>
    <property type="project" value="UniProtKB-SubCell"/>
</dbReference>
<evidence type="ECO:0000256" key="8">
    <source>
        <dbReference type="ARBA" id="ARBA00022989"/>
    </source>
</evidence>
<feature type="transmembrane region" description="Helical" evidence="14">
    <location>
        <begin position="78"/>
        <end position="95"/>
    </location>
</feature>
<dbReference type="Proteomes" id="UP000014500">
    <property type="component" value="Unassembled WGS sequence"/>
</dbReference>
<evidence type="ECO:0000259" key="16">
    <source>
        <dbReference type="Pfam" id="PF00999"/>
    </source>
</evidence>
<feature type="transmembrane region" description="Helical" evidence="14">
    <location>
        <begin position="229"/>
        <end position="247"/>
    </location>
</feature>
<evidence type="ECO:0000256" key="3">
    <source>
        <dbReference type="ARBA" id="ARBA00007367"/>
    </source>
</evidence>
<evidence type="ECO:0000256" key="6">
    <source>
        <dbReference type="ARBA" id="ARBA00022692"/>
    </source>
</evidence>
<keyword evidence="4 13" id="KW-0813">Transport</keyword>
<dbReference type="PRINTS" id="PR01088">
    <property type="entry name" value="NAHEXCHNGR6"/>
</dbReference>
<comment type="similarity">
    <text evidence="3 13">Belongs to the monovalent cation:proton antiporter 1 (CPA1) transporter (TC 2.A.36) family.</text>
</comment>
<dbReference type="PRINTS" id="PR01084">
    <property type="entry name" value="NAHEXCHNGR"/>
</dbReference>
<sequence>MGFLMRNILQVIIIIAISIPTNATSAPAGADIRLDEKAKTSHRLDSLNILVYVILLILTVLTIWMFKHRRARYLHETGLAVIYGLIVGAIIRYASESSEIYHMNVKPQSPSVHVNSNILPDSLWLQVSTSHTNKTYVYIYRSEIVDTEGTDIDQKATFDPEIFFNILLPPIIFAAGYSLKRRYFFRNLGAILTFAVIGTTISCFVVSIIIYGFVKLMVLDHSFSFNNCLFFGAVVSATDPVTILAIFNDLHVDVNVYALVFGESVLNDAVAIALVSAIQSYATSFSSAESGSMETTAFFKALGSFLGIFFGSLLIGSSMGCFTALLTKFTKLQDFPLLETALFFLMSYSTFLIAEAADLTGIVAVLFCGICQAHYTYNNLSTDSRSRTKQIFELLNFLAENFIFCYIGVSMFTFQKHNWNVGFILASFLAIAVGRACNIYPMSFLLNLGRNPKIPFSFQHLLFFSGLRGAMAFALAIRNTESNARQTFLTATSVIVIVTVIVCGGLSTQLLAWLKIPVGVEDDQHELQQFSIVRTSSTSEVTRPPENKAYEKAWLIRIWYNFDIKYMKPFLTHSRPTLLETLPLCCSPIARLLTSTQQLSQPETNRDDDSDTDLCIDETELSYGNSTSQPKLVSNLKYLNPALVLRFRSFIFIYPFQPPRYESAGILTNYIFNYDHTLETIKASITLEQGDLGLGEDIGSITTRVRIPGPSGYNVNTYTRAVFDIPILN</sequence>
<feature type="transmembrane region" description="Helical" evidence="14">
    <location>
        <begin position="397"/>
        <end position="415"/>
    </location>
</feature>
<dbReference type="Gene3D" id="6.10.140.1330">
    <property type="match status" value="1"/>
</dbReference>
<evidence type="ECO:0000256" key="1">
    <source>
        <dbReference type="ARBA" id="ARBA00004195"/>
    </source>
</evidence>
<evidence type="ECO:0000256" key="12">
    <source>
        <dbReference type="ARBA" id="ARBA00023201"/>
    </source>
</evidence>
<evidence type="ECO:0000256" key="9">
    <source>
        <dbReference type="ARBA" id="ARBA00023053"/>
    </source>
</evidence>
<evidence type="ECO:0000256" key="5">
    <source>
        <dbReference type="ARBA" id="ARBA00022475"/>
    </source>
</evidence>
<feature type="transmembrane region" description="Helical" evidence="14">
    <location>
        <begin position="162"/>
        <end position="179"/>
    </location>
</feature>
<reference evidence="17" key="2">
    <citation type="submission" date="2015-02" db="UniProtKB">
        <authorList>
            <consortium name="EnsemblMetazoa"/>
        </authorList>
    </citation>
    <scope>IDENTIFICATION</scope>
</reference>
<evidence type="ECO:0000313" key="18">
    <source>
        <dbReference type="Proteomes" id="UP000014500"/>
    </source>
</evidence>
<keyword evidence="18" id="KW-1185">Reference proteome</keyword>
<protein>
    <recommendedName>
        <fullName evidence="13">Sodium/hydrogen exchanger</fullName>
    </recommendedName>
</protein>
<feature type="domain" description="Cation/H+ exchanger transmembrane" evidence="16">
    <location>
        <begin position="58"/>
        <end position="512"/>
    </location>
</feature>
<keyword evidence="9" id="KW-0915">Sodium</keyword>
<dbReference type="OMA" id="FTYVRRF"/>
<accession>T1IZ25</accession>
<dbReference type="InterPro" id="IPR018422">
    <property type="entry name" value="Cation/H_exchanger_CPA1"/>
</dbReference>
<dbReference type="NCBIfam" id="TIGR00840">
    <property type="entry name" value="b_cpa1"/>
    <property type="match status" value="1"/>
</dbReference>
<feature type="transmembrane region" description="Helical" evidence="14">
    <location>
        <begin position="489"/>
        <end position="514"/>
    </location>
</feature>
<comment type="subcellular location">
    <subcellularLocation>
        <location evidence="2">Cell membrane</location>
        <topology evidence="2">Multi-pass membrane protein</topology>
    </subcellularLocation>
    <subcellularLocation>
        <location evidence="1">Recycling endosome membrane</location>
        <topology evidence="1">Multi-pass membrane protein</topology>
    </subcellularLocation>
</comment>
<evidence type="ECO:0000256" key="4">
    <source>
        <dbReference type="ARBA" id="ARBA00022448"/>
    </source>
</evidence>
<dbReference type="STRING" id="126957.T1IZ25"/>
<evidence type="ECO:0000256" key="7">
    <source>
        <dbReference type="ARBA" id="ARBA00022753"/>
    </source>
</evidence>
<name>T1IZ25_STRMM</name>
<dbReference type="EnsemblMetazoa" id="SMAR006495-RA">
    <property type="protein sequence ID" value="SMAR006495-PA"/>
    <property type="gene ID" value="SMAR006495"/>
</dbReference>
<evidence type="ECO:0000256" key="15">
    <source>
        <dbReference type="SAM" id="SignalP"/>
    </source>
</evidence>
<evidence type="ECO:0000256" key="10">
    <source>
        <dbReference type="ARBA" id="ARBA00023065"/>
    </source>
</evidence>
<keyword evidence="10 13" id="KW-0406">Ion transport</keyword>
<dbReference type="GO" id="GO:0051453">
    <property type="term" value="P:regulation of intracellular pH"/>
    <property type="evidence" value="ECO:0007669"/>
    <property type="project" value="TreeGrafter"/>
</dbReference>
<feature type="chain" id="PRO_5004579750" description="Sodium/hydrogen exchanger" evidence="15">
    <location>
        <begin position="24"/>
        <end position="729"/>
    </location>
</feature>
<dbReference type="PANTHER" id="PTHR10110">
    <property type="entry name" value="SODIUM/HYDROGEN EXCHANGER"/>
    <property type="match status" value="1"/>
</dbReference>
<feature type="transmembrane region" description="Helical" evidence="14">
    <location>
        <begin position="298"/>
        <end position="325"/>
    </location>
</feature>
<evidence type="ECO:0000256" key="14">
    <source>
        <dbReference type="SAM" id="Phobius"/>
    </source>
</evidence>